<keyword evidence="2" id="KW-1133">Transmembrane helix</keyword>
<proteinExistence type="predicted"/>
<feature type="compositionally biased region" description="Low complexity" evidence="1">
    <location>
        <begin position="193"/>
        <end position="204"/>
    </location>
</feature>
<feature type="transmembrane region" description="Helical" evidence="2">
    <location>
        <begin position="113"/>
        <end position="131"/>
    </location>
</feature>
<feature type="region of interest" description="Disordered" evidence="1">
    <location>
        <begin position="173"/>
        <end position="312"/>
    </location>
</feature>
<feature type="transmembrane region" description="Helical" evidence="2">
    <location>
        <begin position="7"/>
        <end position="23"/>
    </location>
</feature>
<organism evidence="3 4">
    <name type="scientific">Ructibacterium gallinarum</name>
    <dbReference type="NCBI Taxonomy" id="2779355"/>
    <lineage>
        <taxon>Bacteria</taxon>
        <taxon>Bacillati</taxon>
        <taxon>Bacillota</taxon>
        <taxon>Clostridia</taxon>
        <taxon>Eubacteriales</taxon>
        <taxon>Oscillospiraceae</taxon>
        <taxon>Ructibacterium</taxon>
    </lineage>
</organism>
<dbReference type="AlphaFoldDB" id="A0A9D5M831"/>
<dbReference type="Proteomes" id="UP000806542">
    <property type="component" value="Unassembled WGS sequence"/>
</dbReference>
<dbReference type="EMBL" id="JADCKB010000051">
    <property type="protein sequence ID" value="MBE5041269.1"/>
    <property type="molecule type" value="Genomic_DNA"/>
</dbReference>
<feature type="compositionally biased region" description="Low complexity" evidence="1">
    <location>
        <begin position="244"/>
        <end position="256"/>
    </location>
</feature>
<gene>
    <name evidence="3" type="ORF">INF28_12490</name>
</gene>
<evidence type="ECO:0000313" key="3">
    <source>
        <dbReference type="EMBL" id="MBE5041269.1"/>
    </source>
</evidence>
<evidence type="ECO:0000256" key="2">
    <source>
        <dbReference type="SAM" id="Phobius"/>
    </source>
</evidence>
<keyword evidence="2" id="KW-0472">Membrane</keyword>
<name>A0A9D5M831_9FIRM</name>
<feature type="transmembrane region" description="Helical" evidence="2">
    <location>
        <begin position="35"/>
        <end position="52"/>
    </location>
</feature>
<feature type="transmembrane region" description="Helical" evidence="2">
    <location>
        <begin position="138"/>
        <end position="157"/>
    </location>
</feature>
<feature type="compositionally biased region" description="Basic and acidic residues" evidence="1">
    <location>
        <begin position="178"/>
        <end position="191"/>
    </location>
</feature>
<comment type="caution">
    <text evidence="3">The sequence shown here is derived from an EMBL/GenBank/DDBJ whole genome shotgun (WGS) entry which is preliminary data.</text>
</comment>
<reference evidence="3" key="1">
    <citation type="submission" date="2020-10" db="EMBL/GenBank/DDBJ databases">
        <title>ChiBAC.</title>
        <authorList>
            <person name="Zenner C."/>
            <person name="Hitch T.C.A."/>
            <person name="Clavel T."/>
        </authorList>
    </citation>
    <scope>NUCLEOTIDE SEQUENCE</scope>
    <source>
        <strain evidence="3">DSM 107454</strain>
    </source>
</reference>
<keyword evidence="4" id="KW-1185">Reference proteome</keyword>
<accession>A0A9D5M831</accession>
<feature type="compositionally biased region" description="Low complexity" evidence="1">
    <location>
        <begin position="218"/>
        <end position="229"/>
    </location>
</feature>
<evidence type="ECO:0000256" key="1">
    <source>
        <dbReference type="SAM" id="MobiDB-lite"/>
    </source>
</evidence>
<feature type="transmembrane region" description="Helical" evidence="2">
    <location>
        <begin position="320"/>
        <end position="338"/>
    </location>
</feature>
<evidence type="ECO:0000313" key="4">
    <source>
        <dbReference type="Proteomes" id="UP000806542"/>
    </source>
</evidence>
<dbReference type="RefSeq" id="WP_226393799.1">
    <property type="nucleotide sequence ID" value="NZ_JADCKB010000051.1"/>
</dbReference>
<protein>
    <submittedName>
        <fullName evidence="3">DUF4405 domain-containing protein</fullName>
    </submittedName>
</protein>
<sequence>MKQKQNFKLALDIIMLLLSVTFFNKSLISLSYHEIAGLILIGIFVLHIVINLKAISVMCRKFVKVPAETKAGVVVDFLLILCFAWIGISGIMISKTILTGISSNHMVFKLGHMFAGGLSVVLLGVHIGLHICHRRFPAAAAVLLSAVILCGGVYGTVNSSQLRWLSIPFSAALSSGEEGGKRPAEDREIEKNAGSAEASAAEEGAGQDEGSAKRPEIESNSAEVSAAEEGAGQDEGSAKRPEIESNSAEASAAEEGAGQDEGSAKRPEIESNSAEASAAEERTEEAPPEGRPSRDAAPPEEGASRPKGGTVPLSQRLESVWMFLSMILSCAVVTYWIVRAKKAIQAKKKA</sequence>
<keyword evidence="2" id="KW-0812">Transmembrane</keyword>
<feature type="transmembrane region" description="Helical" evidence="2">
    <location>
        <begin position="73"/>
        <end position="93"/>
    </location>
</feature>